<evidence type="ECO:0000256" key="5">
    <source>
        <dbReference type="SAM" id="MobiDB-lite"/>
    </source>
</evidence>
<dbReference type="GO" id="GO:0005737">
    <property type="term" value="C:cytoplasm"/>
    <property type="evidence" value="ECO:0007669"/>
    <property type="project" value="UniProtKB-SubCell"/>
</dbReference>
<gene>
    <name evidence="8" type="ORF">OXX778_LOCUS6556</name>
</gene>
<comment type="caution">
    <text evidence="8">The sequence shown here is derived from an EMBL/GenBank/DDBJ whole genome shotgun (WGS) entry which is preliminary data.</text>
</comment>
<feature type="domain" description="HTH OST-type" evidence="7">
    <location>
        <begin position="150"/>
        <end position="225"/>
    </location>
</feature>
<dbReference type="InterPro" id="IPR050621">
    <property type="entry name" value="Tudor_domain_containing"/>
</dbReference>
<dbReference type="PANTHER" id="PTHR22948:SF29">
    <property type="entry name" value="FI02030P-RELATED"/>
    <property type="match status" value="1"/>
</dbReference>
<evidence type="ECO:0000313" key="8">
    <source>
        <dbReference type="EMBL" id="CAF0802736.1"/>
    </source>
</evidence>
<dbReference type="InterPro" id="IPR041966">
    <property type="entry name" value="LOTUS-like"/>
</dbReference>
<dbReference type="OrthoDB" id="10052065at2759"/>
<comment type="subcellular location">
    <subcellularLocation>
        <location evidence="1">Cytoplasm</location>
    </subcellularLocation>
</comment>
<keyword evidence="4" id="KW-0744">Spermatogenesis</keyword>
<evidence type="ECO:0008006" key="10">
    <source>
        <dbReference type="Google" id="ProtNLM"/>
    </source>
</evidence>
<dbReference type="Gene3D" id="3.30.420.610">
    <property type="entry name" value="LOTUS domain-like"/>
    <property type="match status" value="3"/>
</dbReference>
<evidence type="ECO:0000259" key="6">
    <source>
        <dbReference type="PROSITE" id="PS50304"/>
    </source>
</evidence>
<keyword evidence="4" id="KW-0221">Differentiation</keyword>
<feature type="region of interest" description="Disordered" evidence="5">
    <location>
        <begin position="723"/>
        <end position="758"/>
    </location>
</feature>
<sequence length="963" mass="112909">MSRNYLTGTELANLKDEIKYDVRALLCASKDGLTAIELKREFYNLNGKQIPYVELGYNSLHDLLRSYDFIETGRSRNGLSWVFYAQPDENSRDLAKLISGQKDPNKSIREKKRLNEMNRFPRYANNRPGFFTSNFQTQRREAYPSVPTHVPNEVQKNIVEILKRSPNYQLRSKDLEFEYKKITGFELNPKRYGYQSLQSMLQYLNHLFYTEQDAHSNNEFIVGIELSSQEKNGKNLEEEIIENLKLLIGSYKEGIDLNNISQAYADMYSKKLDIQKIGFSSILSLMSEKFSDFIELFQCDESNDFKVRKKQAKSDNNSEISLNSLSSTSKNLHLIKKAVKLIENAFKNHVDVELNEKEFLSIFERHNGFKLNPNDFGFKTLDSLIKTLQDLKIMRIDLDQNFDYIYTYLSEHLNRRSMASGSNTSVVSETDSKQVKNECYDPYEELRKKEHKLYEWRKYQAEFIQDYVLYEPSPNFDKFQLYGKILSQREHNVIMSNVTNPCNFQVQLVENIPSLNELMDNLEKVYYGVGAGYYDMPENYVHEGKYCVAVFDIDKNWHRCRILDVHRDKKRVIIEFIDYGGQTIVPINSLKFLLKEFTVLPPQAIDACFSNIRERPDELWRKDTINYLLNRTVNKLLKAKITGIKNNHICMEIYDRTPQNVNGRPAGTEINLNNRVIMDGYGDKYDETTNVSFTSFDKWLEEYEMFELELEFSKQKIHQATSETLSTNQMSNITPKDHNNNNNNNTNNNSVTSTKSSVKVQYKPIDEMNENSILKEKEIKVPLESKDIYLNILWMDKKRFIHLSQAVELAQCNYDYFSKFITQSFDFHNQNEVTITKFLNKPNNKEVYEWVHNSIGLNLENEKEIYFIVHENLLKFCKALMSADSYAKLNQAWNIKNSKKLISSIELNRQIAFYDREIIILSEKLTRIKSSSNEFKCFSDLLEMLNSAREKLKNCPEVSEEKN</sequence>
<dbReference type="GO" id="GO:0007283">
    <property type="term" value="P:spermatogenesis"/>
    <property type="evidence" value="ECO:0007669"/>
    <property type="project" value="UniProtKB-KW"/>
</dbReference>
<dbReference type="PANTHER" id="PTHR22948">
    <property type="entry name" value="TUDOR DOMAIN CONTAINING PROTEIN"/>
    <property type="match status" value="1"/>
</dbReference>
<evidence type="ECO:0000256" key="4">
    <source>
        <dbReference type="ARBA" id="ARBA00022871"/>
    </source>
</evidence>
<reference evidence="8" key="1">
    <citation type="submission" date="2021-02" db="EMBL/GenBank/DDBJ databases">
        <authorList>
            <person name="Nowell W R."/>
        </authorList>
    </citation>
    <scope>NUCLEOTIDE SEQUENCE</scope>
    <source>
        <strain evidence="8">Ploen Becks lab</strain>
    </source>
</reference>
<dbReference type="PROSITE" id="PS50304">
    <property type="entry name" value="TUDOR"/>
    <property type="match status" value="1"/>
</dbReference>
<dbReference type="Proteomes" id="UP000663879">
    <property type="component" value="Unassembled WGS sequence"/>
</dbReference>
<dbReference type="InterPro" id="IPR002999">
    <property type="entry name" value="Tudor"/>
</dbReference>
<keyword evidence="9" id="KW-1185">Reference proteome</keyword>
<dbReference type="InterPro" id="IPR025605">
    <property type="entry name" value="OST-HTH/LOTUS_dom"/>
</dbReference>
<dbReference type="Gene3D" id="2.40.50.90">
    <property type="match status" value="1"/>
</dbReference>
<evidence type="ECO:0000256" key="2">
    <source>
        <dbReference type="ARBA" id="ARBA00022490"/>
    </source>
</evidence>
<protein>
    <recommendedName>
        <fullName evidence="10">HTH OST-type domain-containing protein</fullName>
    </recommendedName>
</protein>
<dbReference type="SUPFAM" id="SSF63748">
    <property type="entry name" value="Tudor/PWWP/MBT"/>
    <property type="match status" value="1"/>
</dbReference>
<dbReference type="AlphaFoldDB" id="A0A813T309"/>
<evidence type="ECO:0000259" key="7">
    <source>
        <dbReference type="PROSITE" id="PS51644"/>
    </source>
</evidence>
<dbReference type="PROSITE" id="PS51644">
    <property type="entry name" value="HTH_OST"/>
    <property type="match status" value="3"/>
</dbReference>
<feature type="domain" description="Tudor" evidence="6">
    <location>
        <begin position="540"/>
        <end position="600"/>
    </location>
</feature>
<evidence type="ECO:0000256" key="3">
    <source>
        <dbReference type="ARBA" id="ARBA00022737"/>
    </source>
</evidence>
<keyword evidence="3" id="KW-0677">Repeat</keyword>
<organism evidence="8 9">
    <name type="scientific">Brachionus calyciflorus</name>
    <dbReference type="NCBI Taxonomy" id="104777"/>
    <lineage>
        <taxon>Eukaryota</taxon>
        <taxon>Metazoa</taxon>
        <taxon>Spiralia</taxon>
        <taxon>Gnathifera</taxon>
        <taxon>Rotifera</taxon>
        <taxon>Eurotatoria</taxon>
        <taxon>Monogononta</taxon>
        <taxon>Pseudotrocha</taxon>
        <taxon>Ploima</taxon>
        <taxon>Brachionidae</taxon>
        <taxon>Brachionus</taxon>
    </lineage>
</organism>
<dbReference type="InterPro" id="IPR035437">
    <property type="entry name" value="SNase_OB-fold_sf"/>
</dbReference>
<dbReference type="Gene3D" id="2.30.30.140">
    <property type="match status" value="1"/>
</dbReference>
<name>A0A813T309_9BILA</name>
<feature type="compositionally biased region" description="Low complexity" evidence="5">
    <location>
        <begin position="740"/>
        <end position="758"/>
    </location>
</feature>
<accession>A0A813T309</accession>
<dbReference type="Pfam" id="PF00567">
    <property type="entry name" value="TUDOR"/>
    <property type="match status" value="1"/>
</dbReference>
<evidence type="ECO:0000313" key="9">
    <source>
        <dbReference type="Proteomes" id="UP000663879"/>
    </source>
</evidence>
<dbReference type="EMBL" id="CAJNOC010000785">
    <property type="protein sequence ID" value="CAF0802736.1"/>
    <property type="molecule type" value="Genomic_DNA"/>
</dbReference>
<dbReference type="Pfam" id="PF12872">
    <property type="entry name" value="OST-HTH"/>
    <property type="match status" value="4"/>
</dbReference>
<feature type="compositionally biased region" description="Polar residues" evidence="5">
    <location>
        <begin position="723"/>
        <end position="734"/>
    </location>
</feature>
<dbReference type="SMART" id="SM00333">
    <property type="entry name" value="TUDOR"/>
    <property type="match status" value="1"/>
</dbReference>
<proteinExistence type="predicted"/>
<dbReference type="GO" id="GO:0030154">
    <property type="term" value="P:cell differentiation"/>
    <property type="evidence" value="ECO:0007669"/>
    <property type="project" value="UniProtKB-ARBA"/>
</dbReference>
<evidence type="ECO:0000256" key="1">
    <source>
        <dbReference type="ARBA" id="ARBA00004496"/>
    </source>
</evidence>
<feature type="domain" description="HTH OST-type" evidence="7">
    <location>
        <begin position="236"/>
        <end position="311"/>
    </location>
</feature>
<feature type="domain" description="HTH OST-type" evidence="7">
    <location>
        <begin position="14"/>
        <end position="87"/>
    </location>
</feature>
<keyword evidence="2" id="KW-0963">Cytoplasm</keyword>
<dbReference type="CDD" id="cd09972">
    <property type="entry name" value="LOTUS_TDRD_OSKAR"/>
    <property type="match status" value="1"/>
</dbReference>